<feature type="compositionally biased region" description="Basic and acidic residues" evidence="1">
    <location>
        <begin position="310"/>
        <end position="324"/>
    </location>
</feature>
<dbReference type="Proteomes" id="UP001642484">
    <property type="component" value="Unassembled WGS sequence"/>
</dbReference>
<feature type="compositionally biased region" description="Basic and acidic residues" evidence="1">
    <location>
        <begin position="333"/>
        <end position="349"/>
    </location>
</feature>
<evidence type="ECO:0008006" key="4">
    <source>
        <dbReference type="Google" id="ProtNLM"/>
    </source>
</evidence>
<sequence length="388" mass="42815">MVLLSLEELTEAHSKSQRLLESLLQIPSLLADEEAWASQKRGLFALLRRGFVDCITNGCLEAPIFGNRQIEAAFLFLLTLGLRSERRRQNVLLCFRCLRDSESWSMALRGSRRVLELLKELPEEFRDEVLDAAGAAELLLLLGQKKKKKKKSAKTEGAGATDEAPTVPAPVTPEPPELDAPVPQEDACDVEVSEVFVSASRTCPEDFLAENSHSLSISDSSTSLMPRASYTCPEDLLTEPSLSIHSPEPLEPAEVPKPPSPALPREAVDRRPPRPEPQQAAIWAPPTPTPTRQRNFGGWVQESPASKPRRPGDARRKKDFEELGPRCPNGKPMTRELMIKEGQKRRNSEGSRTPSLRRFLSRGGSSPQSGADTPSGLIGRRGAWTFCS</sequence>
<evidence type="ECO:0000313" key="3">
    <source>
        <dbReference type="Proteomes" id="UP001642484"/>
    </source>
</evidence>
<accession>A0ABP0N080</accession>
<proteinExistence type="predicted"/>
<keyword evidence="3" id="KW-1185">Reference proteome</keyword>
<reference evidence="2 3" key="1">
    <citation type="submission" date="2024-02" db="EMBL/GenBank/DDBJ databases">
        <authorList>
            <person name="Chen Y."/>
            <person name="Shah S."/>
            <person name="Dougan E. K."/>
            <person name="Thang M."/>
            <person name="Chan C."/>
        </authorList>
    </citation>
    <scope>NUCLEOTIDE SEQUENCE [LARGE SCALE GENOMIC DNA]</scope>
</reference>
<dbReference type="EMBL" id="CAXAMN010021112">
    <property type="protein sequence ID" value="CAK9057056.1"/>
    <property type="molecule type" value="Genomic_DNA"/>
</dbReference>
<feature type="region of interest" description="Disordered" evidence="1">
    <location>
        <begin position="236"/>
        <end position="388"/>
    </location>
</feature>
<protein>
    <recommendedName>
        <fullName evidence="4">Poly(ADP-ribose) glycohydrolase</fullName>
    </recommendedName>
</protein>
<feature type="compositionally biased region" description="Low complexity" evidence="1">
    <location>
        <begin position="155"/>
        <end position="166"/>
    </location>
</feature>
<feature type="region of interest" description="Disordered" evidence="1">
    <location>
        <begin position="151"/>
        <end position="183"/>
    </location>
</feature>
<evidence type="ECO:0000313" key="2">
    <source>
        <dbReference type="EMBL" id="CAK9057056.1"/>
    </source>
</evidence>
<name>A0ABP0N080_9DINO</name>
<gene>
    <name evidence="2" type="ORF">CCMP2556_LOCUS28182</name>
</gene>
<feature type="compositionally biased region" description="Low complexity" evidence="1">
    <location>
        <begin position="356"/>
        <end position="366"/>
    </location>
</feature>
<evidence type="ECO:0000256" key="1">
    <source>
        <dbReference type="SAM" id="MobiDB-lite"/>
    </source>
</evidence>
<comment type="caution">
    <text evidence="2">The sequence shown here is derived from an EMBL/GenBank/DDBJ whole genome shotgun (WGS) entry which is preliminary data.</text>
</comment>
<organism evidence="2 3">
    <name type="scientific">Durusdinium trenchii</name>
    <dbReference type="NCBI Taxonomy" id="1381693"/>
    <lineage>
        <taxon>Eukaryota</taxon>
        <taxon>Sar</taxon>
        <taxon>Alveolata</taxon>
        <taxon>Dinophyceae</taxon>
        <taxon>Suessiales</taxon>
        <taxon>Symbiodiniaceae</taxon>
        <taxon>Durusdinium</taxon>
    </lineage>
</organism>